<protein>
    <submittedName>
        <fullName evidence="1">Uncharacterized protein</fullName>
    </submittedName>
</protein>
<dbReference type="Proteomes" id="UP001519460">
    <property type="component" value="Unassembled WGS sequence"/>
</dbReference>
<accession>A0ABD0M2C4</accession>
<proteinExistence type="predicted"/>
<organism evidence="1 2">
    <name type="scientific">Batillaria attramentaria</name>
    <dbReference type="NCBI Taxonomy" id="370345"/>
    <lineage>
        <taxon>Eukaryota</taxon>
        <taxon>Metazoa</taxon>
        <taxon>Spiralia</taxon>
        <taxon>Lophotrochozoa</taxon>
        <taxon>Mollusca</taxon>
        <taxon>Gastropoda</taxon>
        <taxon>Caenogastropoda</taxon>
        <taxon>Sorbeoconcha</taxon>
        <taxon>Cerithioidea</taxon>
        <taxon>Batillariidae</taxon>
        <taxon>Batillaria</taxon>
    </lineage>
</organism>
<name>A0ABD0M2C4_9CAEN</name>
<sequence length="138" mass="14935">MPWVKVGRRYDDWSQHLAAAADNTNTCCQLLTMGMKVDSFDPSGNTPGTLMDNYTPRPTRASILEGTHACPIPHLENPHEMDRLPVSVVWTVAGGGAAVHQVLSPRGGRFRRQKLAVSSLELGWGLMPGTLGATPRSS</sequence>
<dbReference type="EMBL" id="JACVVK020000011">
    <property type="protein sequence ID" value="KAK7505362.1"/>
    <property type="molecule type" value="Genomic_DNA"/>
</dbReference>
<gene>
    <name evidence="1" type="ORF">BaRGS_00003524</name>
</gene>
<comment type="caution">
    <text evidence="1">The sequence shown here is derived from an EMBL/GenBank/DDBJ whole genome shotgun (WGS) entry which is preliminary data.</text>
</comment>
<reference evidence="1 2" key="1">
    <citation type="journal article" date="2023" name="Sci. Data">
        <title>Genome assembly of the Korean intertidal mud-creeper Batillaria attramentaria.</title>
        <authorList>
            <person name="Patra A.K."/>
            <person name="Ho P.T."/>
            <person name="Jun S."/>
            <person name="Lee S.J."/>
            <person name="Kim Y."/>
            <person name="Won Y.J."/>
        </authorList>
    </citation>
    <scope>NUCLEOTIDE SEQUENCE [LARGE SCALE GENOMIC DNA]</scope>
    <source>
        <strain evidence="1">Wonlab-2016</strain>
    </source>
</reference>
<dbReference type="AlphaFoldDB" id="A0ABD0M2C4"/>
<evidence type="ECO:0000313" key="2">
    <source>
        <dbReference type="Proteomes" id="UP001519460"/>
    </source>
</evidence>
<evidence type="ECO:0000313" key="1">
    <source>
        <dbReference type="EMBL" id="KAK7505362.1"/>
    </source>
</evidence>
<keyword evidence="2" id="KW-1185">Reference proteome</keyword>